<dbReference type="UniPathway" id="UPA00058">
    <property type="reaction ID" value="UER00103"/>
</dbReference>
<dbReference type="GO" id="GO:0008299">
    <property type="term" value="P:isoprenoid biosynthetic process"/>
    <property type="evidence" value="ECO:0007669"/>
    <property type="project" value="UniProtKB-KW"/>
</dbReference>
<dbReference type="SUPFAM" id="SSF55035">
    <property type="entry name" value="NAD-binding domain of HMG-CoA reductase"/>
    <property type="match status" value="1"/>
</dbReference>
<dbReference type="InterPro" id="IPR009029">
    <property type="entry name" value="HMG_CoA_Rdtase_sub-bd_dom_sf"/>
</dbReference>
<dbReference type="Gene3D" id="3.90.770.10">
    <property type="entry name" value="3-hydroxy-3-methylglutaryl-coenzyme A Reductase, Chain A, domain 2"/>
    <property type="match status" value="1"/>
</dbReference>
<dbReference type="InterPro" id="IPR023076">
    <property type="entry name" value="HMG_CoA_Rdtase_CS"/>
</dbReference>
<dbReference type="GO" id="GO:0015936">
    <property type="term" value="P:coenzyme A metabolic process"/>
    <property type="evidence" value="ECO:0007669"/>
    <property type="project" value="InterPro"/>
</dbReference>
<keyword evidence="8" id="KW-0414">Isoprene biosynthesis</keyword>
<evidence type="ECO:0000256" key="7">
    <source>
        <dbReference type="ARBA" id="ARBA00023002"/>
    </source>
</evidence>
<dbReference type="AlphaFoldDB" id="A0A1D6HI37"/>
<evidence type="ECO:0000256" key="8">
    <source>
        <dbReference type="ARBA" id="ARBA00023229"/>
    </source>
</evidence>
<keyword evidence="6" id="KW-0521">NADP</keyword>
<dbReference type="Gene3D" id="3.30.70.420">
    <property type="entry name" value="Hydroxymethylglutaryl-CoA reductase, class I/II, NAD/NADP-binding domain"/>
    <property type="match status" value="1"/>
</dbReference>
<dbReference type="InterPro" id="IPR002202">
    <property type="entry name" value="HMG_CoA_Rdtase"/>
</dbReference>
<dbReference type="InterPro" id="IPR023074">
    <property type="entry name" value="HMG_CoA_Rdtase_cat_sf"/>
</dbReference>
<gene>
    <name evidence="9" type="ORF">ZEAMMB73_Zm00001d017826</name>
</gene>
<dbReference type="Gene3D" id="1.10.3270.10">
    <property type="entry name" value="HMGR, N-terminal domain"/>
    <property type="match status" value="1"/>
</dbReference>
<dbReference type="GO" id="GO:0004420">
    <property type="term" value="F:hydroxymethylglutaryl-CoA reductase (NADPH) activity"/>
    <property type="evidence" value="ECO:0007669"/>
    <property type="project" value="UniProtKB-EC"/>
</dbReference>
<protein>
    <recommendedName>
        <fullName evidence="4">hydroxymethylglutaryl-CoA reductase (NADPH)</fullName>
        <ecNumber evidence="4">1.1.1.34</ecNumber>
    </recommendedName>
</protein>
<evidence type="ECO:0000256" key="2">
    <source>
        <dbReference type="ARBA" id="ARBA00005084"/>
    </source>
</evidence>
<dbReference type="EC" id="1.1.1.34" evidence="4"/>
<comment type="pathway">
    <text evidence="2">Metabolic intermediate biosynthesis; (R)-mevalonate biosynthesis; (R)-mevalonate from acetyl-CoA: step 3/3.</text>
</comment>
<evidence type="ECO:0000256" key="4">
    <source>
        <dbReference type="ARBA" id="ARBA00012999"/>
    </source>
</evidence>
<proteinExistence type="inferred from homology"/>
<name>A0A1D6HI37_MAIZE</name>
<reference evidence="9" key="1">
    <citation type="submission" date="2015-12" db="EMBL/GenBank/DDBJ databases">
        <title>Update maize B73 reference genome by single molecule sequencing technologies.</title>
        <authorList>
            <consortium name="Maize Genome Sequencing Project"/>
            <person name="Ware D."/>
        </authorList>
    </citation>
    <scope>NUCLEOTIDE SEQUENCE</scope>
    <source>
        <tissue evidence="9">Seedling</tissue>
    </source>
</reference>
<evidence type="ECO:0000313" key="9">
    <source>
        <dbReference type="EMBL" id="AQK74173.1"/>
    </source>
</evidence>
<dbReference type="GO" id="GO:0005789">
    <property type="term" value="C:endoplasmic reticulum membrane"/>
    <property type="evidence" value="ECO:0007669"/>
    <property type="project" value="UniProtKB-SubCell"/>
</dbReference>
<dbReference type="FunFam" id="1.10.3270.10:FF:000002">
    <property type="entry name" value="3-hydroxy-3-methylglutaryl coenzyme A reductase"/>
    <property type="match status" value="1"/>
</dbReference>
<evidence type="ECO:0000256" key="6">
    <source>
        <dbReference type="ARBA" id="ARBA00022857"/>
    </source>
</evidence>
<dbReference type="PRINTS" id="PR00071">
    <property type="entry name" value="HMGCOARDTASE"/>
</dbReference>
<dbReference type="Pfam" id="PF00368">
    <property type="entry name" value="HMG-CoA_red"/>
    <property type="match status" value="1"/>
</dbReference>
<dbReference type="PROSITE" id="PS50065">
    <property type="entry name" value="HMG_COA_REDUCTASE_4"/>
    <property type="match status" value="1"/>
</dbReference>
<dbReference type="FunFam" id="3.30.70.420:FF:000001">
    <property type="entry name" value="3-hydroxy-3-methylglutaryl coenzyme A reductase"/>
    <property type="match status" value="1"/>
</dbReference>
<comment type="subcellular location">
    <subcellularLocation>
        <location evidence="1">Endoplasmic reticulum membrane</location>
    </subcellularLocation>
</comment>
<sequence length="373" mass="39987">MDVRRLGGRIAAALRALGAGGSLSLPIPAWITNALAMISLVLSSCDLLRLCSDRDRRLRFSLGGREFVTVVCQLASIVYLFSLCGTGIPSADPETPARRDQGAGSPDQTRAADAPETLHGGDEEIVAAVVSGALPSHHLESRLGDCRRAASLRREALRRMTGRGVDGLPLDGMDYQAILGQCCEMPIGYVQLPVGVAGPLLLDGKQYHVPMATTEGCLVASVNRGCRAIAASGGAVSVLLRDAMSRAPVVKLPSIKRAAELKAFVETITNFEILSAVFNRSSRFGKLQGIQCALAGRNLYMRFTCSTGDAMGMNMVSKGVEDVLGYLQNDFPDMDLISLSGLVLPFCYSKEKLVLHSFNKTVQEKNIRQLNTM</sequence>
<dbReference type="InterPro" id="IPR023282">
    <property type="entry name" value="HMG_CoA_Rdtase_N"/>
</dbReference>
<dbReference type="InterPro" id="IPR009023">
    <property type="entry name" value="HMG_CoA_Rdtase_NAD(P)-bd_sf"/>
</dbReference>
<evidence type="ECO:0000256" key="3">
    <source>
        <dbReference type="ARBA" id="ARBA00007661"/>
    </source>
</evidence>
<organism evidence="9">
    <name type="scientific">Zea mays</name>
    <name type="common">Maize</name>
    <dbReference type="NCBI Taxonomy" id="4577"/>
    <lineage>
        <taxon>Eukaryota</taxon>
        <taxon>Viridiplantae</taxon>
        <taxon>Streptophyta</taxon>
        <taxon>Embryophyta</taxon>
        <taxon>Tracheophyta</taxon>
        <taxon>Spermatophyta</taxon>
        <taxon>Magnoliopsida</taxon>
        <taxon>Liliopsida</taxon>
        <taxon>Poales</taxon>
        <taxon>Poaceae</taxon>
        <taxon>PACMAD clade</taxon>
        <taxon>Panicoideae</taxon>
        <taxon>Andropogonodae</taxon>
        <taxon>Andropogoneae</taxon>
        <taxon>Tripsacinae</taxon>
        <taxon>Zea</taxon>
    </lineage>
</organism>
<dbReference type="EMBL" id="CM000781">
    <property type="protein sequence ID" value="AQK74173.1"/>
    <property type="molecule type" value="Genomic_DNA"/>
</dbReference>
<evidence type="ECO:0000256" key="1">
    <source>
        <dbReference type="ARBA" id="ARBA00004586"/>
    </source>
</evidence>
<dbReference type="PANTHER" id="PTHR10572">
    <property type="entry name" value="3-HYDROXY-3-METHYLGLUTARYL-COENZYME A REDUCTASE"/>
    <property type="match status" value="1"/>
</dbReference>
<dbReference type="PANTHER" id="PTHR10572:SF14">
    <property type="entry name" value="3-HYDROXY-3-METHYLGLUTARYL-COENZYME A REDUCTASE 1"/>
    <property type="match status" value="1"/>
</dbReference>
<accession>A0A1D6HI37</accession>
<dbReference type="PROSITE" id="PS00066">
    <property type="entry name" value="HMG_COA_REDUCTASE_1"/>
    <property type="match status" value="1"/>
</dbReference>
<comment type="similarity">
    <text evidence="3">Belongs to the HMG-CoA reductase family.</text>
</comment>
<dbReference type="ExpressionAtlas" id="A0A1D6HI37">
    <property type="expression patterns" value="baseline and differential"/>
</dbReference>
<evidence type="ECO:0000256" key="5">
    <source>
        <dbReference type="ARBA" id="ARBA00022824"/>
    </source>
</evidence>
<keyword evidence="5" id="KW-0256">Endoplasmic reticulum</keyword>
<keyword evidence="7" id="KW-0560">Oxidoreductase</keyword>
<dbReference type="SUPFAM" id="SSF56542">
    <property type="entry name" value="Substrate-binding domain of HMG-CoA reductase"/>
    <property type="match status" value="1"/>
</dbReference>